<organism evidence="1 2">
    <name type="scientific">Cupriavidus oxalaticus</name>
    <dbReference type="NCBI Taxonomy" id="96344"/>
    <lineage>
        <taxon>Bacteria</taxon>
        <taxon>Pseudomonadati</taxon>
        <taxon>Pseudomonadota</taxon>
        <taxon>Betaproteobacteria</taxon>
        <taxon>Burkholderiales</taxon>
        <taxon>Burkholderiaceae</taxon>
        <taxon>Cupriavidus</taxon>
    </lineage>
</organism>
<evidence type="ECO:0000313" key="1">
    <source>
        <dbReference type="EMBL" id="SPC12298.1"/>
    </source>
</evidence>
<protein>
    <submittedName>
        <fullName evidence="1">Uncharacterized protein</fullName>
    </submittedName>
</protein>
<dbReference type="EMBL" id="OGUS01000114">
    <property type="protein sequence ID" value="SPC12298.1"/>
    <property type="molecule type" value="Genomic_DNA"/>
</dbReference>
<gene>
    <name evidence="1" type="ORF">CO2235_140099</name>
</gene>
<sequence length="30" mass="3620">MQRIDWTILNQYDFFYAMVGNFAIPGTEYD</sequence>
<proteinExistence type="predicted"/>
<dbReference type="Proteomes" id="UP000256862">
    <property type="component" value="Chromosome CO2235"/>
</dbReference>
<comment type="caution">
    <text evidence="1">The sequence shown here is derived from an EMBL/GenBank/DDBJ whole genome shotgun (WGS) entry which is preliminary data.</text>
</comment>
<evidence type="ECO:0000313" key="2">
    <source>
        <dbReference type="Proteomes" id="UP000256862"/>
    </source>
</evidence>
<dbReference type="AlphaFoldDB" id="A0A976BAA0"/>
<reference evidence="1 2" key="1">
    <citation type="submission" date="2018-01" db="EMBL/GenBank/DDBJ databases">
        <authorList>
            <person name="Clerissi C."/>
        </authorList>
    </citation>
    <scope>NUCLEOTIDE SEQUENCE [LARGE SCALE GENOMIC DNA]</scope>
    <source>
        <strain evidence="1">Cupriavidus oxalaticus LMG 2235</strain>
    </source>
</reference>
<accession>A0A976BAA0</accession>
<name>A0A976BAA0_9BURK</name>